<protein>
    <recommendedName>
        <fullName evidence="6">ATP-dependent DNA helicase</fullName>
        <ecNumber evidence="6">5.6.2.3</ecNumber>
    </recommendedName>
</protein>
<evidence type="ECO:0000256" key="4">
    <source>
        <dbReference type="ARBA" id="ARBA00023172"/>
    </source>
</evidence>
<evidence type="ECO:0000256" key="6">
    <source>
        <dbReference type="RuleBase" id="RU363044"/>
    </source>
</evidence>
<dbReference type="Pfam" id="PF05970">
    <property type="entry name" value="PIF1"/>
    <property type="match status" value="1"/>
</dbReference>
<comment type="cofactor">
    <cofactor evidence="1 6">
        <name>Mg(2+)</name>
        <dbReference type="ChEBI" id="CHEBI:18420"/>
    </cofactor>
</comment>
<comment type="similarity">
    <text evidence="2">Belongs to the helicase family. PIF1 subfamily.</text>
</comment>
<feature type="domain" description="DNA helicase Pif1-like DEAD-box helicase" evidence="8">
    <location>
        <begin position="196"/>
        <end position="332"/>
    </location>
</feature>
<keyword evidence="6" id="KW-0067">ATP-binding</keyword>
<organism evidence="9 10">
    <name type="scientific">Bodo saltans</name>
    <name type="common">Flagellated protozoan</name>
    <dbReference type="NCBI Taxonomy" id="75058"/>
    <lineage>
        <taxon>Eukaryota</taxon>
        <taxon>Discoba</taxon>
        <taxon>Euglenozoa</taxon>
        <taxon>Kinetoplastea</taxon>
        <taxon>Metakinetoplastina</taxon>
        <taxon>Eubodonida</taxon>
        <taxon>Bodonidae</taxon>
        <taxon>Bodo</taxon>
    </lineage>
</organism>
<dbReference type="InterPro" id="IPR051055">
    <property type="entry name" value="PIF1_helicase"/>
</dbReference>
<comment type="catalytic activity">
    <reaction evidence="5 6">
        <text>ATP + H2O = ADP + phosphate + H(+)</text>
        <dbReference type="Rhea" id="RHEA:13065"/>
        <dbReference type="ChEBI" id="CHEBI:15377"/>
        <dbReference type="ChEBI" id="CHEBI:15378"/>
        <dbReference type="ChEBI" id="CHEBI:30616"/>
        <dbReference type="ChEBI" id="CHEBI:43474"/>
        <dbReference type="ChEBI" id="CHEBI:456216"/>
        <dbReference type="EC" id="5.6.2.3"/>
    </reaction>
</comment>
<gene>
    <name evidence="9" type="ORF">BSAL_04180</name>
</gene>
<dbReference type="GO" id="GO:0016887">
    <property type="term" value="F:ATP hydrolysis activity"/>
    <property type="evidence" value="ECO:0007669"/>
    <property type="project" value="RHEA"/>
</dbReference>
<dbReference type="GO" id="GO:0006281">
    <property type="term" value="P:DNA repair"/>
    <property type="evidence" value="ECO:0007669"/>
    <property type="project" value="UniProtKB-KW"/>
</dbReference>
<dbReference type="InterPro" id="IPR010285">
    <property type="entry name" value="DNA_helicase_pif1-like_DEAD"/>
</dbReference>
<keyword evidence="6" id="KW-0547">Nucleotide-binding</keyword>
<reference evidence="10" key="1">
    <citation type="submission" date="2015-09" db="EMBL/GenBank/DDBJ databases">
        <authorList>
            <consortium name="Pathogen Informatics"/>
        </authorList>
    </citation>
    <scope>NUCLEOTIDE SEQUENCE [LARGE SCALE GENOMIC DNA]</scope>
    <source>
        <strain evidence="10">Lake Konstanz</strain>
    </source>
</reference>
<evidence type="ECO:0000313" key="10">
    <source>
        <dbReference type="Proteomes" id="UP000051952"/>
    </source>
</evidence>
<dbReference type="SUPFAM" id="SSF52540">
    <property type="entry name" value="P-loop containing nucleoside triphosphate hydrolases"/>
    <property type="match status" value="2"/>
</dbReference>
<dbReference type="InterPro" id="IPR027417">
    <property type="entry name" value="P-loop_NTPase"/>
</dbReference>
<keyword evidence="6" id="KW-0347">Helicase</keyword>
<evidence type="ECO:0000256" key="1">
    <source>
        <dbReference type="ARBA" id="ARBA00001946"/>
    </source>
</evidence>
<evidence type="ECO:0000256" key="2">
    <source>
        <dbReference type="ARBA" id="ARBA00009781"/>
    </source>
</evidence>
<dbReference type="AlphaFoldDB" id="A0A0S4IQF2"/>
<name>A0A0S4IQF2_BODSA</name>
<evidence type="ECO:0000256" key="5">
    <source>
        <dbReference type="ARBA" id="ARBA00048954"/>
    </source>
</evidence>
<keyword evidence="6" id="KW-0234">DNA repair</keyword>
<dbReference type="CDD" id="cd18809">
    <property type="entry name" value="SF1_C_RecD"/>
    <property type="match status" value="1"/>
</dbReference>
<keyword evidence="10" id="KW-1185">Reference proteome</keyword>
<proteinExistence type="inferred from homology"/>
<keyword evidence="4 6" id="KW-0233">DNA recombination</keyword>
<dbReference type="Proteomes" id="UP000051952">
    <property type="component" value="Unassembled WGS sequence"/>
</dbReference>
<dbReference type="EC" id="5.6.2.3" evidence="6"/>
<keyword evidence="6" id="KW-0378">Hydrolase</keyword>
<keyword evidence="6" id="KW-0227">DNA damage</keyword>
<dbReference type="GO" id="GO:0043139">
    <property type="term" value="F:5'-3' DNA helicase activity"/>
    <property type="evidence" value="ECO:0007669"/>
    <property type="project" value="UniProtKB-EC"/>
</dbReference>
<dbReference type="GO" id="GO:0005524">
    <property type="term" value="F:ATP binding"/>
    <property type="evidence" value="ECO:0007669"/>
    <property type="project" value="UniProtKB-KW"/>
</dbReference>
<evidence type="ECO:0000256" key="7">
    <source>
        <dbReference type="SAM" id="MobiDB-lite"/>
    </source>
</evidence>
<dbReference type="GO" id="GO:0000723">
    <property type="term" value="P:telomere maintenance"/>
    <property type="evidence" value="ECO:0007669"/>
    <property type="project" value="InterPro"/>
</dbReference>
<dbReference type="PANTHER" id="PTHR47642">
    <property type="entry name" value="ATP-DEPENDENT DNA HELICASE"/>
    <property type="match status" value="1"/>
</dbReference>
<evidence type="ECO:0000313" key="9">
    <source>
        <dbReference type="EMBL" id="CUF95200.1"/>
    </source>
</evidence>
<dbReference type="EMBL" id="CYKH01000459">
    <property type="protein sequence ID" value="CUF95200.1"/>
    <property type="molecule type" value="Genomic_DNA"/>
</dbReference>
<dbReference type="Gene3D" id="3.40.50.300">
    <property type="entry name" value="P-loop containing nucleotide triphosphate hydrolases"/>
    <property type="match status" value="1"/>
</dbReference>
<evidence type="ECO:0000256" key="3">
    <source>
        <dbReference type="ARBA" id="ARBA00011245"/>
    </source>
</evidence>
<accession>A0A0S4IQF2</accession>
<dbReference type="OrthoDB" id="432234at2759"/>
<feature type="region of interest" description="Disordered" evidence="7">
    <location>
        <begin position="753"/>
        <end position="774"/>
    </location>
</feature>
<dbReference type="VEuPathDB" id="TriTrypDB:BSAL_04180"/>
<dbReference type="GO" id="GO:0006310">
    <property type="term" value="P:DNA recombination"/>
    <property type="evidence" value="ECO:0007669"/>
    <property type="project" value="UniProtKB-KW"/>
</dbReference>
<evidence type="ECO:0000259" key="8">
    <source>
        <dbReference type="Pfam" id="PF05970"/>
    </source>
</evidence>
<comment type="subunit">
    <text evidence="3">Monomer.</text>
</comment>
<sequence>MRRVANTFCFVASCAADNMMSTTTAVRSQSMHSSSSKPPPPELMSLLRQDRVVESNDVAKGAGVRPSLHPFIPFNPFTGKRVSRMKTLASHGFVVDANDKFRLRLDRVPNIETPLFKRAANPGHKLAPWETTFLEILSRCGVTPSSTSAETGTNDVLEKINAEITALYDLRHSSAQLPAKLITTVDLDDSVNHLQNLTADQALAVKTAASGKCMYVAGSAGTGKTVVLKAIYAELVRKGLKVALTATTGAASVNLGGCTIHHALSIPVAAGASMSSWDLATLRSIDVLIVDEVSMLNMTALEGIDAAARHARMQNYPFGGLQIIFSGDFLQLSTRELCCTHDIFSKLTNVVLTTPLRHANQLKFLSLLQHVREGKLNSDDRHELARLHRGLAPGAPLPPSIEEAAVFLFPMRKSAKIINDQRLALIPAEEQTIRSILGAAKSAPHMSHGVWLISSKPLDKEDILQQLNKHSNGKWDLGVEDLVVTPMDVFQVESLPRLHLTPQRPFAQMCRVVNTPSIVAAAPDAVAACWGKVAASLRSVLHPVDPDNTMMLSATVLAALERNGMSTSDSNLKLKIGCRVVVTRNLSSTVINGSLGVVESFAPPMFSLFPQGVKSCNGMTVKITPKQFPLLPVVRMTATNERYQIPPITFAYGGGPTTHYFTQEVHEIPLQLGYAFTVHKVQGLTINAPVVVDFAECFTCPHLLYVALSRVRDPTNLYLRNVDESHVEVSRTCAEFEQRVQASAAASAAAASAAASSTTNEHSTPQPLDDTLAGSWVKRQQTKSNEELLMLP</sequence>